<feature type="domain" description="RES" evidence="1">
    <location>
        <begin position="78"/>
        <end position="207"/>
    </location>
</feature>
<organism evidence="2 3">
    <name type="scientific">Parvularcula dongshanensis</name>
    <dbReference type="NCBI Taxonomy" id="1173995"/>
    <lineage>
        <taxon>Bacteria</taxon>
        <taxon>Pseudomonadati</taxon>
        <taxon>Pseudomonadota</taxon>
        <taxon>Alphaproteobacteria</taxon>
        <taxon>Parvularculales</taxon>
        <taxon>Parvularculaceae</taxon>
        <taxon>Parvularcula</taxon>
    </lineage>
</organism>
<comment type="caution">
    <text evidence="2">The sequence shown here is derived from an EMBL/GenBank/DDBJ whole genome shotgun (WGS) entry which is preliminary data.</text>
</comment>
<evidence type="ECO:0000259" key="1">
    <source>
        <dbReference type="SMART" id="SM00953"/>
    </source>
</evidence>
<sequence>MSEARSRLSGPVYRYIDSRYPPVDVFDGLYDTEEEQRLAFELEAATNARLADPARRLAVLPEGSLPEPGDGATWVVAAFIYTAETGGRFNGPELGAWYAATEEETAVSEAAYHNERRLRASEGGFPNTIQLRGLATTLDAELLDVRGGPEDLYAPDDYALPQGFAAQRRWPRAEPGEDGLIYDSVRAPGGTNVVLFRPRAVPLPVLQGEHRQLDWDRQGRLTVSALTGLP</sequence>
<dbReference type="SMART" id="SM00953">
    <property type="entry name" value="RES"/>
    <property type="match status" value="1"/>
</dbReference>
<gene>
    <name evidence="2" type="ORF">GGQ59_001826</name>
</gene>
<dbReference type="RefSeq" id="WP_183817757.1">
    <property type="nucleotide sequence ID" value="NZ_JACHOB010000003.1"/>
</dbReference>
<proteinExistence type="predicted"/>
<reference evidence="2 3" key="1">
    <citation type="submission" date="2020-08" db="EMBL/GenBank/DDBJ databases">
        <title>Genomic Encyclopedia of Type Strains, Phase IV (KMG-IV): sequencing the most valuable type-strain genomes for metagenomic binning, comparative biology and taxonomic classification.</title>
        <authorList>
            <person name="Goeker M."/>
        </authorList>
    </citation>
    <scope>NUCLEOTIDE SEQUENCE [LARGE SCALE GENOMIC DNA]</scope>
    <source>
        <strain evidence="2 3">DSM 102850</strain>
    </source>
</reference>
<name>A0A840I4U2_9PROT</name>
<dbReference type="InterPro" id="IPR014914">
    <property type="entry name" value="RES_dom"/>
</dbReference>
<dbReference type="Proteomes" id="UP000563524">
    <property type="component" value="Unassembled WGS sequence"/>
</dbReference>
<evidence type="ECO:0000313" key="3">
    <source>
        <dbReference type="Proteomes" id="UP000563524"/>
    </source>
</evidence>
<keyword evidence="3" id="KW-1185">Reference proteome</keyword>
<accession>A0A840I4U2</accession>
<dbReference type="EMBL" id="JACHOB010000003">
    <property type="protein sequence ID" value="MBB4659301.1"/>
    <property type="molecule type" value="Genomic_DNA"/>
</dbReference>
<dbReference type="Pfam" id="PF08808">
    <property type="entry name" value="RES"/>
    <property type="match status" value="1"/>
</dbReference>
<evidence type="ECO:0000313" key="2">
    <source>
        <dbReference type="EMBL" id="MBB4659301.1"/>
    </source>
</evidence>
<dbReference type="AlphaFoldDB" id="A0A840I4U2"/>
<protein>
    <submittedName>
        <fullName evidence="2">RES domain-containing protein</fullName>
    </submittedName>
</protein>